<dbReference type="GO" id="GO:0006303">
    <property type="term" value="P:double-strand break repair via nonhomologous end joining"/>
    <property type="evidence" value="ECO:0007669"/>
    <property type="project" value="TreeGrafter"/>
</dbReference>
<keyword evidence="2" id="KW-1185">Reference proteome</keyword>
<gene>
    <name evidence="1" type="ORF">NCGR_LOCUS67311</name>
</gene>
<evidence type="ECO:0000313" key="1">
    <source>
        <dbReference type="EMBL" id="CAD6343213.1"/>
    </source>
</evidence>
<dbReference type="Gene3D" id="3.60.15.10">
    <property type="entry name" value="Ribonuclease Z/Hydroxyacylglutathione hydrolase-like"/>
    <property type="match status" value="1"/>
</dbReference>
<name>A0A811SN63_9POAL</name>
<dbReference type="EMBL" id="CAJGYO010000711">
    <property type="protein sequence ID" value="CAD6343213.1"/>
    <property type="molecule type" value="Genomic_DNA"/>
</dbReference>
<protein>
    <recommendedName>
        <fullName evidence="3">DNA ligase-associated DEXH box helicase</fullName>
    </recommendedName>
</protein>
<evidence type="ECO:0008006" key="3">
    <source>
        <dbReference type="Google" id="ProtNLM"/>
    </source>
</evidence>
<proteinExistence type="predicted"/>
<reference evidence="1" key="1">
    <citation type="submission" date="2020-10" db="EMBL/GenBank/DDBJ databases">
        <authorList>
            <person name="Han B."/>
            <person name="Lu T."/>
            <person name="Zhao Q."/>
            <person name="Huang X."/>
            <person name="Zhao Y."/>
        </authorList>
    </citation>
    <scope>NUCLEOTIDE SEQUENCE</scope>
</reference>
<dbReference type="AlphaFoldDB" id="A0A811SN63"/>
<evidence type="ECO:0000313" key="2">
    <source>
        <dbReference type="Proteomes" id="UP000604825"/>
    </source>
</evidence>
<dbReference type="GO" id="GO:0035312">
    <property type="term" value="F:5'-3' DNA exonuclease activity"/>
    <property type="evidence" value="ECO:0007669"/>
    <property type="project" value="TreeGrafter"/>
</dbReference>
<dbReference type="SUPFAM" id="SSF56281">
    <property type="entry name" value="Metallo-hydrolase/oxidoreductase"/>
    <property type="match status" value="1"/>
</dbReference>
<dbReference type="GO" id="GO:0036297">
    <property type="term" value="P:interstrand cross-link repair"/>
    <property type="evidence" value="ECO:0007669"/>
    <property type="project" value="TreeGrafter"/>
</dbReference>
<dbReference type="PANTHER" id="PTHR23240">
    <property type="entry name" value="DNA CROSS-LINK REPAIR PROTEIN PSO2/SNM1-RELATED"/>
    <property type="match status" value="1"/>
</dbReference>
<accession>A0A811SN63</accession>
<organism evidence="1 2">
    <name type="scientific">Miscanthus lutarioriparius</name>
    <dbReference type="NCBI Taxonomy" id="422564"/>
    <lineage>
        <taxon>Eukaryota</taxon>
        <taxon>Viridiplantae</taxon>
        <taxon>Streptophyta</taxon>
        <taxon>Embryophyta</taxon>
        <taxon>Tracheophyta</taxon>
        <taxon>Spermatophyta</taxon>
        <taxon>Magnoliopsida</taxon>
        <taxon>Liliopsida</taxon>
        <taxon>Poales</taxon>
        <taxon>Poaceae</taxon>
        <taxon>PACMAD clade</taxon>
        <taxon>Panicoideae</taxon>
        <taxon>Andropogonodae</taxon>
        <taxon>Andropogoneae</taxon>
        <taxon>Saccharinae</taxon>
        <taxon>Miscanthus</taxon>
    </lineage>
</organism>
<dbReference type="PANTHER" id="PTHR23240:SF31">
    <property type="entry name" value="DNA REPAIR METALLO-BETA-LACTAMASE FAMILY PROTEIN"/>
    <property type="match status" value="1"/>
</dbReference>
<dbReference type="GO" id="GO:0003684">
    <property type="term" value="F:damaged DNA binding"/>
    <property type="evidence" value="ECO:0007669"/>
    <property type="project" value="TreeGrafter"/>
</dbReference>
<sequence length="100" mass="11277">MPRGLPFAVDTWGPSSRRRRHRFLTHTHRDHLVGSGVDIDGDGTVYATRLTLHLALRHFPQLGSWEFVEMEVGRTVVLDDPTGAFSVTTYGANHCPEVFF</sequence>
<comment type="caution">
    <text evidence="1">The sequence shown here is derived from an EMBL/GenBank/DDBJ whole genome shotgun (WGS) entry which is preliminary data.</text>
</comment>
<dbReference type="OrthoDB" id="262529at2759"/>
<dbReference type="InterPro" id="IPR036866">
    <property type="entry name" value="RibonucZ/Hydroxyglut_hydro"/>
</dbReference>
<dbReference type="Proteomes" id="UP000604825">
    <property type="component" value="Unassembled WGS sequence"/>
</dbReference>